<evidence type="ECO:0000256" key="1">
    <source>
        <dbReference type="PROSITE-ProRule" id="PRU00042"/>
    </source>
</evidence>
<feature type="domain" description="C2H2-type" evidence="2">
    <location>
        <begin position="140"/>
        <end position="168"/>
    </location>
</feature>
<dbReference type="OrthoDB" id="6591996at2759"/>
<evidence type="ECO:0000259" key="2">
    <source>
        <dbReference type="PROSITE" id="PS50157"/>
    </source>
</evidence>
<keyword evidence="4" id="KW-1185">Reference proteome</keyword>
<dbReference type="Proteomes" id="UP000507470">
    <property type="component" value="Unassembled WGS sequence"/>
</dbReference>
<dbReference type="Gene3D" id="3.30.160.60">
    <property type="entry name" value="Classic Zinc Finger"/>
    <property type="match status" value="1"/>
</dbReference>
<dbReference type="EMBL" id="CACVKT020006133">
    <property type="protein sequence ID" value="CAC5399944.1"/>
    <property type="molecule type" value="Genomic_DNA"/>
</dbReference>
<dbReference type="GO" id="GO:0008270">
    <property type="term" value="F:zinc ion binding"/>
    <property type="evidence" value="ECO:0007669"/>
    <property type="project" value="UniProtKB-KW"/>
</dbReference>
<keyword evidence="1" id="KW-0863">Zinc-finger</keyword>
<sequence>MQRSIDGIMFHEGIPSKEDLMEARGDDRRHMICVLDDLLHDLANDRKKRLLKISGELPIILRAFQNMSRELVLVPKRKYDDLIRRATTERTVGDSNTQIVKQKCNDGNIDDTASNFNRVDSLQRHERGHLVGYISHNNTYSCQHCGVGFKDYTTLFDHSKTIHPMQTGGNVNILNHPTSIQSALEDAVHVFTIRPLDEDKYDLREM</sequence>
<accession>A0A6J8CY57</accession>
<evidence type="ECO:0000313" key="3">
    <source>
        <dbReference type="EMBL" id="CAC5399944.1"/>
    </source>
</evidence>
<name>A0A6J8CY57_MYTCO</name>
<dbReference type="AlphaFoldDB" id="A0A6J8CY57"/>
<organism evidence="3 4">
    <name type="scientific">Mytilus coruscus</name>
    <name type="common">Sea mussel</name>
    <dbReference type="NCBI Taxonomy" id="42192"/>
    <lineage>
        <taxon>Eukaryota</taxon>
        <taxon>Metazoa</taxon>
        <taxon>Spiralia</taxon>
        <taxon>Lophotrochozoa</taxon>
        <taxon>Mollusca</taxon>
        <taxon>Bivalvia</taxon>
        <taxon>Autobranchia</taxon>
        <taxon>Pteriomorphia</taxon>
        <taxon>Mytilida</taxon>
        <taxon>Mytiloidea</taxon>
        <taxon>Mytilidae</taxon>
        <taxon>Mytilinae</taxon>
        <taxon>Mytilus</taxon>
    </lineage>
</organism>
<keyword evidence="1" id="KW-0479">Metal-binding</keyword>
<gene>
    <name evidence="3" type="ORF">MCOR_34166</name>
</gene>
<proteinExistence type="predicted"/>
<dbReference type="InterPro" id="IPR013087">
    <property type="entry name" value="Znf_C2H2_type"/>
</dbReference>
<reference evidence="3 4" key="1">
    <citation type="submission" date="2020-06" db="EMBL/GenBank/DDBJ databases">
        <authorList>
            <person name="Li R."/>
            <person name="Bekaert M."/>
        </authorList>
    </citation>
    <scope>NUCLEOTIDE SEQUENCE [LARGE SCALE GENOMIC DNA]</scope>
    <source>
        <strain evidence="4">wild</strain>
    </source>
</reference>
<protein>
    <recommendedName>
        <fullName evidence="2">C2H2-type domain-containing protein</fullName>
    </recommendedName>
</protein>
<evidence type="ECO:0000313" key="4">
    <source>
        <dbReference type="Proteomes" id="UP000507470"/>
    </source>
</evidence>
<keyword evidence="1" id="KW-0862">Zinc</keyword>
<dbReference type="PROSITE" id="PS50157">
    <property type="entry name" value="ZINC_FINGER_C2H2_2"/>
    <property type="match status" value="1"/>
</dbReference>
<dbReference type="PROSITE" id="PS00028">
    <property type="entry name" value="ZINC_FINGER_C2H2_1"/>
    <property type="match status" value="1"/>
</dbReference>